<gene>
    <name evidence="2" type="ORF">BECKLFY1418A_GA0070994_10794</name>
</gene>
<reference evidence="2" key="1">
    <citation type="submission" date="2019-02" db="EMBL/GenBank/DDBJ databases">
        <authorList>
            <person name="Gruber-Vodicka R. H."/>
            <person name="Seah K. B. B."/>
        </authorList>
    </citation>
    <scope>NUCLEOTIDE SEQUENCE</scope>
    <source>
        <strain evidence="2">BECK_M6</strain>
    </source>
</reference>
<evidence type="ECO:0000313" key="2">
    <source>
        <dbReference type="EMBL" id="VFJ98125.1"/>
    </source>
</evidence>
<feature type="domain" description="CD-NTase-associated protein 12/Pycsar effector protein TIR" evidence="1">
    <location>
        <begin position="1"/>
        <end position="36"/>
    </location>
</feature>
<accession>A0A450V084</accession>
<dbReference type="InterPro" id="IPR019302">
    <property type="entry name" value="CAP12/PCTIR_TIR_dom"/>
</dbReference>
<sequence length="62" mass="7204">MGYFLGRLGQRRVCALKKGDVEEPSDYRGVLYISMDMEDWRMKLVGEIKSAGFDVDVNRVFR</sequence>
<proteinExistence type="predicted"/>
<evidence type="ECO:0000259" key="1">
    <source>
        <dbReference type="Pfam" id="PF10137"/>
    </source>
</evidence>
<dbReference type="EMBL" id="CAADFH010000079">
    <property type="protein sequence ID" value="VFJ98125.1"/>
    <property type="molecule type" value="Genomic_DNA"/>
</dbReference>
<organism evidence="2">
    <name type="scientific">Candidatus Kentrum sp. LFY</name>
    <dbReference type="NCBI Taxonomy" id="2126342"/>
    <lineage>
        <taxon>Bacteria</taxon>
        <taxon>Pseudomonadati</taxon>
        <taxon>Pseudomonadota</taxon>
        <taxon>Gammaproteobacteria</taxon>
        <taxon>Candidatus Kentrum</taxon>
    </lineage>
</organism>
<dbReference type="Pfam" id="PF10137">
    <property type="entry name" value="CAP12-PCTIR_TIR"/>
    <property type="match status" value="1"/>
</dbReference>
<protein>
    <submittedName>
        <fullName evidence="2">Predicted nucleotide-binding protein containing TIR-like domain-containing protein</fullName>
    </submittedName>
</protein>
<name>A0A450V084_9GAMM</name>
<dbReference type="AlphaFoldDB" id="A0A450V084"/>
<dbReference type="GO" id="GO:0050135">
    <property type="term" value="F:NADP+ nucleosidase activity"/>
    <property type="evidence" value="ECO:0007669"/>
    <property type="project" value="InterPro"/>
</dbReference>